<evidence type="ECO:0000259" key="2">
    <source>
        <dbReference type="Pfam" id="PF05641"/>
    </source>
</evidence>
<protein>
    <submittedName>
        <fullName evidence="3">Agenet-like domain-containing protein</fullName>
    </submittedName>
</protein>
<evidence type="ECO:0000313" key="4">
    <source>
        <dbReference type="Proteomes" id="UP000243975"/>
    </source>
</evidence>
<reference evidence="3 4" key="1">
    <citation type="journal article" date="2016" name="Sci. Rep.">
        <title>The genome sequence of the outbreeding globe artichoke constructed de novo incorporating a phase-aware low-pass sequencing strategy of F1 progeny.</title>
        <authorList>
            <person name="Scaglione D."/>
            <person name="Reyes-Chin-Wo S."/>
            <person name="Acquadro A."/>
            <person name="Froenicke L."/>
            <person name="Portis E."/>
            <person name="Beitel C."/>
            <person name="Tirone M."/>
            <person name="Mauro R."/>
            <person name="Lo Monaco A."/>
            <person name="Mauromicale G."/>
            <person name="Faccioli P."/>
            <person name="Cattivelli L."/>
            <person name="Rieseberg L."/>
            <person name="Michelmore R."/>
            <person name="Lanteri S."/>
        </authorList>
    </citation>
    <scope>NUCLEOTIDE SEQUENCE [LARGE SCALE GENOMIC DNA]</scope>
    <source>
        <strain evidence="3">2C</strain>
    </source>
</reference>
<feature type="compositionally biased region" description="Polar residues" evidence="1">
    <location>
        <begin position="1362"/>
        <end position="1374"/>
    </location>
</feature>
<dbReference type="PANTHER" id="PTHR48429:SF1">
    <property type="entry name" value="AGENET DOMAIN-CONTAINING PROTEIN"/>
    <property type="match status" value="1"/>
</dbReference>
<feature type="compositionally biased region" description="Basic and acidic residues" evidence="1">
    <location>
        <begin position="831"/>
        <end position="841"/>
    </location>
</feature>
<feature type="region of interest" description="Disordered" evidence="1">
    <location>
        <begin position="1362"/>
        <end position="1383"/>
    </location>
</feature>
<accession>A0A118JUY4</accession>
<gene>
    <name evidence="3" type="ORF">Ccrd_006020</name>
</gene>
<dbReference type="EMBL" id="LEKV01004897">
    <property type="protein sequence ID" value="KVH91932.1"/>
    <property type="molecule type" value="Genomic_DNA"/>
</dbReference>
<name>A0A118JUY4_CYNCS</name>
<dbReference type="InterPro" id="IPR055274">
    <property type="entry name" value="SWO1"/>
</dbReference>
<feature type="compositionally biased region" description="Basic and acidic residues" evidence="1">
    <location>
        <begin position="358"/>
        <end position="369"/>
    </location>
</feature>
<feature type="region of interest" description="Disordered" evidence="1">
    <location>
        <begin position="1254"/>
        <end position="1291"/>
    </location>
</feature>
<feature type="compositionally biased region" description="Polar residues" evidence="1">
    <location>
        <begin position="490"/>
        <end position="506"/>
    </location>
</feature>
<feature type="region of interest" description="Disordered" evidence="1">
    <location>
        <begin position="1587"/>
        <end position="1609"/>
    </location>
</feature>
<dbReference type="STRING" id="59895.A0A118JUY4"/>
<dbReference type="OMA" id="HSTPECS"/>
<organism evidence="3 4">
    <name type="scientific">Cynara cardunculus var. scolymus</name>
    <name type="common">Globe artichoke</name>
    <name type="synonym">Cynara scolymus</name>
    <dbReference type="NCBI Taxonomy" id="59895"/>
    <lineage>
        <taxon>Eukaryota</taxon>
        <taxon>Viridiplantae</taxon>
        <taxon>Streptophyta</taxon>
        <taxon>Embryophyta</taxon>
        <taxon>Tracheophyta</taxon>
        <taxon>Spermatophyta</taxon>
        <taxon>Magnoliopsida</taxon>
        <taxon>eudicotyledons</taxon>
        <taxon>Gunneridae</taxon>
        <taxon>Pentapetalae</taxon>
        <taxon>asterids</taxon>
        <taxon>campanulids</taxon>
        <taxon>Asterales</taxon>
        <taxon>Asteraceae</taxon>
        <taxon>Carduoideae</taxon>
        <taxon>Cardueae</taxon>
        <taxon>Carduinae</taxon>
        <taxon>Cynara</taxon>
    </lineage>
</organism>
<feature type="region of interest" description="Disordered" evidence="1">
    <location>
        <begin position="828"/>
        <end position="865"/>
    </location>
</feature>
<feature type="region of interest" description="Disordered" evidence="1">
    <location>
        <begin position="1083"/>
        <end position="1128"/>
    </location>
</feature>
<evidence type="ECO:0000256" key="1">
    <source>
        <dbReference type="SAM" id="MobiDB-lite"/>
    </source>
</evidence>
<dbReference type="Proteomes" id="UP000243975">
    <property type="component" value="Unassembled WGS sequence"/>
</dbReference>
<dbReference type="Pfam" id="PF05641">
    <property type="entry name" value="Agenet"/>
    <property type="match status" value="1"/>
</dbReference>
<feature type="region of interest" description="Disordered" evidence="1">
    <location>
        <begin position="350"/>
        <end position="374"/>
    </location>
</feature>
<feature type="non-terminal residue" evidence="3">
    <location>
        <position position="1"/>
    </location>
</feature>
<keyword evidence="4" id="KW-1185">Reference proteome</keyword>
<sequence length="1819" mass="194264">MEGGSDTFSSYSTLTSSGGTGLELLDIVRLILELEWVFEYTLKLMVNLTLKHHLDDQAIHVKSEVLLCRFGYPVSKFVTMMFSAGEGSSKVSPILQPYALPKFDFDDSLQGHLRFDSLVENEVFLGITSQEDNQWIEEYSRGTSAIQFSSSAVESRRKNVWSEATSSESVEMLLKSVGQEERVVEETTIEETVACDKSGSLTNVMDPILKQCDGTDDYVNTYDAPVPDEFQENFVGSKASSYCEQSHAASTPQSQETPISGGKLDSVVIGNKCSLSVGEKKVDKICDDVNQEPVNVANESYVKDSQEDPSVSKIECENAGSSVNVNASVEECQENPQEVPKRCIENVSGLSKNNYNSEPEHTNKSKENIMDNPTNSGTIVETCTYSIEKLSVVSNVGSLENPLVEGSIPVDDKPTCSSPIGSCDMQITEGCNAHVCSAEHSLGRKSEISASLICSKIDQELNDNIHVESLATSPNGGCVKRQAIEDADTQSDIPGSPKSNVGSLSSLSHVQNHSFGETENGVVSDGQQVSSGASMVSLGNNRFELSEGSDINNVGKTSIAAGSSAEMPAEDISIKDEAAGHAPDVHTGDSNDEYRSLPAKISSLVQVGDEIQSSEPDAISMDQDVTFNERGDARLPLDFKDADMHVVGALDSQKNVEPSSSAEGCKGVMTLIQGSEPNMTVLTDAVFEEDAVSDDAEKVVHKLDGDCDPPVGNCNASPSEQIAEDNPGDLKCSKTLETIPLPCESSAEGGNDAEAGGLLTPRESIAGDGVEPQNLAVNMSDEQQASVDVAGPSERDANHVVQNGVGSTLLDKPQIFSFSDIKSIELSQTASDKHEVPKDTRYVNAPLSDASNDKEGLQSVSSSSATKEEKSFTFEVIASAGPGQTGIQNRSLSKNTKVSSVSSHASLLDPNKLHEDSLFSQQTPSSAAIEAGSNGNSERKPRRKSAGKETAKKGNNLKETTPRRRSGRVEKSPGVLNPPAIGHVTSVEGLKPSESVECSNQRPGDIPPILTSNLPDLNNSTSMFQQSFTDTQQVQLRAQILVYGSLISGMAPEESHMIAAFGQSDGGRRAWEAAWHACLERVRGRKSQANNPDTPMQPRSDVGNRDPDQGIKVGSAQNKVLSPLTPRPSNMGISSTVVSPMIPISSPLWNISTPCDGLQSSVMPRSALLDYRPTLSPLHPYQPPRVQNFAGHNPSWLSQSPFIGQWVASSPVTAFGARFSSLPITDAVKLTTVKESGAPGVSVIPVDHTAGPSVSSGLSSLSNKKKAMVSSGQPSSDSKSRKRKKVAASGVVSEMPVSSQAQVASLCTPVAHLPWAPQTEGYNQISFLAQNQTISGTALAVSSHSPTSAALLTPVSVASKSNPGSSLSAVSPASTHGHPTRSDQNVEKIVTREEIVSKIEESKLQAADAAAHAAAVVSHCQSVWSQLEKQKSSGLVSDDEAKLASSAVSIAAAASVAKVAAAAAKIASNVAEQARLMADEVFLSSRTEKYDQSSMIANVDPNFDKGTPASVWKSANRSDHPTSIISAAREGARRRIEAASAASKHAENLDAIVKAAELAAEAVSQAGKIVAMGNPLPVKELVEAGPEGYWKSPQPSNQHGYSDKQNVEAAASDKDIQNLKHGLSLQEGSRDMAKNQMVIDGISTTSYENDRPQKGSDFSKTGEAFPEPEFVSIHTSDVDQNMLQSTSGTWEENGINEGCLVEVSNLVESSDASLCMLLTLMHYVYKDDNKNKGAWFAANVLTLKDGKAFVCYTEVQSDEGSGQLKEWVALEVESTEAPRIRIAHPMTKMQFERTRKRSRKAFSDYAWCSGDRVDVWVQD</sequence>
<proteinExistence type="predicted"/>
<evidence type="ECO:0000313" key="3">
    <source>
        <dbReference type="EMBL" id="KVH91932.1"/>
    </source>
</evidence>
<dbReference type="Gramene" id="KVH91932">
    <property type="protein sequence ID" value="KVH91932"/>
    <property type="gene ID" value="Ccrd_006020"/>
</dbReference>
<feature type="domain" description="Agenet-like" evidence="2">
    <location>
        <begin position="1724"/>
        <end position="1785"/>
    </location>
</feature>
<dbReference type="InterPro" id="IPR008395">
    <property type="entry name" value="Agenet-like_dom"/>
</dbReference>
<feature type="region of interest" description="Disordered" evidence="1">
    <location>
        <begin position="919"/>
        <end position="1005"/>
    </location>
</feature>
<comment type="caution">
    <text evidence="3">The sequence shown here is derived from an EMBL/GenBank/DDBJ whole genome shotgun (WGS) entry which is preliminary data.</text>
</comment>
<dbReference type="PANTHER" id="PTHR48429">
    <property type="entry name" value="AGENET DOMAIN-CONTAINING PROTEIN"/>
    <property type="match status" value="1"/>
</dbReference>
<feature type="region of interest" description="Disordered" evidence="1">
    <location>
        <begin position="486"/>
        <end position="506"/>
    </location>
</feature>